<feature type="compositionally biased region" description="Basic and acidic residues" evidence="1">
    <location>
        <begin position="315"/>
        <end position="326"/>
    </location>
</feature>
<reference evidence="3 4" key="1">
    <citation type="submission" date="2016-09" db="EMBL/GenBank/DDBJ databases">
        <authorList>
            <consortium name="Pathogen Informatics"/>
        </authorList>
    </citation>
    <scope>NUCLEOTIDE SEQUENCE [LARGE SCALE GENOMIC DNA]</scope>
</reference>
<proteinExistence type="predicted"/>
<sequence>MNEDLKLGSVVWPNFSSPFSLSCYAVNEGCSTLAAGSYEGSIILFRIDENKVEYVDNKRKGKTGEEYVKKDEYDDKSDNKISESFSSSTNHMVDETYDKKNKKEELLSVDDDKMSVDINNNDENMNSEKKESNNINNNNNKNNENNENNHNSKNNINNINNINNCMNNLNSNNLKRDNSKKFPKQNRKRFSNRINLLPYNILLNNSNNTCNNSIVQLCYGLTCCALIECVSKEILISLHVDNMIYFWSIDEGRCFKVLKNFDFLIYNLRILPDRRFLLISGEKKVLVVDIWANSDKEIIAQLNIGSNQNTQNEYNKSEKSKNVNDSKEEEDYYIGDIDDKYYSSSYGSDDNNMYNMNSMYDYLNNNMSSDPQENNIYINSKNKNYGYNRLDRDKDKDKDRDKEKYKDINNNIQEETMNIKNMFGVSSRYINDNNNNKSQNYRRRNNIHTRDLKLCSIATGVVPYLKEDNQRSVIQCFKLLKRKLFSIDDKKEKDMNNKNIKKSYEKLYEDLFINNNNSNNDTSNYNNNNNNNNSNNIFNDEYLKLKDKEVNDRLNNLFYCPVLICASLNNGDIICWDLTDFLNYYKCKCRFVIRTEKTELELYNEMIEDISENCIYDELIKTRISSTNDINLKDNDKNIKGKEDIYKKYMGIYNIDPIHIANLNEFEKKTLEIASNGYSSQIAIIDNYIILLQKTRLIIYERKCLSSSNNLSDPSSNMSSYFVPLMDLFCPDYEETRKRTSHNTHWVGIQVVRRPIWKFSSGIFQMMGFKKKSYNVMQKLSKNVCGSIIAWTNEGSFYAYSLPLKFSSLFLSFQSNIKSFFLKKVSKDLLGSFNSAVPLIIYRENVRKSDEDIKDTTVDFMNNKNFEIKISESADMSVYSSKMYSSECIKRLSNSNEELMDNTSKKKRNIEKTKGKKGDNIINLICNDEKKNVLFDDYKNYEYNHIEKHSKCKEDFFFFFVNKNYKRRIIVYEYLYNIWYKTSKIEKVWLLPKKKNVEHVIHMMKSKNGDNMTRTYDNIKDYDDKNYMDKEKYINQNINTFDLNKKNNNNNNNNKTFGDIKKSEGNICSYVIAYYNLNIYIIISYTNGCVISTLINSYNNKLNKEKVIHNLYIPKTLYNKYRRNMFITTLYYENNFLIGGTNHGDILIWKLINFDLVKILKNYHLSYVCSIHKVVKENYISNNLKNKKNILDSTVVINNKKKKKDEQDRDKKKEEDLEEIVKEDMSNFKLMEEDHWVLTCDSSNNIILLNLNPIYYDKNRSNCFYQNDPYKICITRDEEIEKYKNSKNSYFKNKENEEKKKKKREEKKQIIYYYVHSLLRRSTGMWKENKNIYNLLKILKYKKNLGMKILRNKYYDHYYHDMFVAEKEMHLCSLKNYGNEQKYSFHIYKNLYKSVSKIKGIQKGRINTKKKNTMYDDNFDDDKDKNESNGNFIDKDNGNNQHDHDHDDHHHHHKNEEEEESISDKNNSHIKYTRKKKKRIDSYIYNKEYYIIQKEKELKNMTGICFHCTCRKLEKKNEINYKLINNIYINTYSSLLYIILLNNYVFIYNYNTGQFIRSIYDSEFMQITNFSYDQCYLKLGVNITHLNILNRVKIKDVSKHENYDIIDEEYTIHDDEDDNYYDYNYDGKLSQGNYKYNHVDDVDNNNLKYPQNDYIFSKNKGSNMNYLAPSLSSSYMLSSYMSSASSYSSSFSSTYSPSICSPSILNSSIENVGKMKVSFDLLYKDNINEEKNLKGKKEVGLKRENNMYRYNFENNCIYKYIVKTQIPIISFVLFRDSNLSKKCLPLTKLLYHFFMPKNCIQVCKELFPFLINFPSIPFSLCIHGKESTFSFVIPMSTQIYYFSRMHSMKCKKNDIDVYITMGSKQKERYILSEKRKKEKFFYDSLNLEYDYAYNKNFKKKYFLSDILKKKYIYLDVKMGCLKKKSLKNFREFSKYKNLTKQGSVHNNLCNSYIERDRAKEKKGKMGKALDDDDNNNNNNNNNNNDNIKKSKIKCNDAGDYKEGMHDLNKYEDDDKRESHISVHNNAYNCMYYNNNMGNKKRSKSNYNNNDDDKNNNKEKNNACIDMITNKDKEIIKCDEKNVETEEYTNRRNYHILHYNYYKDVRVNRRNSNISPKWVLKYLDDDLSNYSSDKSSICLYIKKGNNNNNNNKNNRHSRGKNMKKDDKRKKSNVHLNKMNSKVESNTCDDNSFINNIRFAKLKVERRKKCKRNVHKNKEFFFCNNSIEIYCNSVYIKTLYSCFILRFLELWRRWYKIKYNEEVINNFNEYIIDNLPDGIDINLFLLSYISMYPYDKSIRLELQNFMYRKIRNMSDKLLDKYTKTSTEILRINNKKKRIIEKNIDEISLYDTSGTYIISIIIPKVGCLYLYPFIYADEICLTLLLLLLLVKSEYLRSCKTFYTNASMITLIIHHICYYIFVDTKYFLEKNIKFNKFKLFHFIHLLSLSFSITWDLHILIQKGIFTNNMKNVSNVTFNLCLKKDDFIFNERLINENYYKTLKDYYVHAEINIDKSDSKMINNSLTEINLKNYLDDYLEYINKISDIELEKMEANQSNNNNINNMNSNNNISNMNSNNNNNIINNMNSNNSNNNNIINSFDNIFSYISNEEKYNIRNKSYELLRITSFMDSNSNNSSGYISRFNKKYSLIDKKNKNVDNNDNIKRDTSYITFYDKNNNKLDKYNIYGHINKHYENSNNNMNYNNKYDILDNKHDYITNPYEDKKNKKKHFFSKHYNNDNIKDNDTNMENDNICRINEHNYINICHFILNIFELYTLSLNNISFLKILINIGRLEPFLFLKTLHYISGNIHKKVSSINKILFLLIILIKNYKCIFIWYMNIIIDILLNSLDPSNNVRILCLKLSTSLIYTLVKYYNICSFNKFTQKLAVVNNINKCIYLYDLKSAKKLKIFQGHKKYIDCIKFNTNGTALASYSKLDLSFKLWNCTNVGLFSGFLKIQSKCTRDIQLSKIKSSYLYLSDSYIDITYKKKNEWILKREDNAIYLIYI</sequence>
<dbReference type="InterPro" id="IPR036322">
    <property type="entry name" value="WD40_repeat_dom_sf"/>
</dbReference>
<keyword evidence="2" id="KW-0812">Transmembrane</keyword>
<keyword evidence="2" id="KW-0472">Membrane</keyword>
<feature type="region of interest" description="Disordered" evidence="1">
    <location>
        <begin position="309"/>
        <end position="329"/>
    </location>
</feature>
<evidence type="ECO:0008006" key="5">
    <source>
        <dbReference type="Google" id="ProtNLM"/>
    </source>
</evidence>
<feature type="compositionally biased region" description="Basic and acidic residues" evidence="1">
    <location>
        <begin position="92"/>
        <end position="115"/>
    </location>
</feature>
<dbReference type="InterPro" id="IPR045184">
    <property type="entry name" value="SMU1"/>
</dbReference>
<dbReference type="GO" id="GO:0000398">
    <property type="term" value="P:mRNA splicing, via spliceosome"/>
    <property type="evidence" value="ECO:0007669"/>
    <property type="project" value="InterPro"/>
</dbReference>
<feature type="compositionally biased region" description="Basic and acidic residues" evidence="1">
    <location>
        <begin position="389"/>
        <end position="403"/>
    </location>
</feature>
<dbReference type="EMBL" id="LT969573">
    <property type="protein sequence ID" value="SOV79632.1"/>
    <property type="molecule type" value="Genomic_DNA"/>
</dbReference>
<feature type="region of interest" description="Disordered" evidence="1">
    <location>
        <begin position="371"/>
        <end position="403"/>
    </location>
</feature>
<feature type="compositionally biased region" description="Low complexity" evidence="1">
    <location>
        <begin position="371"/>
        <end position="388"/>
    </location>
</feature>
<feature type="region of interest" description="Disordered" evidence="1">
    <location>
        <begin position="2038"/>
        <end position="2059"/>
    </location>
</feature>
<dbReference type="PROSITE" id="PS51257">
    <property type="entry name" value="PROKAR_LIPOPROTEIN"/>
    <property type="match status" value="1"/>
</dbReference>
<feature type="compositionally biased region" description="Low complexity" evidence="1">
    <location>
        <begin position="2141"/>
        <end position="2151"/>
    </location>
</feature>
<gene>
    <name evidence="3" type="ORF">PRG01_1002800</name>
</gene>
<dbReference type="VEuPathDB" id="PlasmoDB:PRG01_1002800"/>
<feature type="transmembrane region" description="Helical" evidence="2">
    <location>
        <begin position="2814"/>
        <end position="2833"/>
    </location>
</feature>
<feature type="region of interest" description="Disordered" evidence="1">
    <location>
        <begin position="74"/>
        <end position="159"/>
    </location>
</feature>
<protein>
    <recommendedName>
        <fullName evidence="5">WD repeat-containing protein</fullName>
    </recommendedName>
</protein>
<feature type="transmembrane region" description="Helical" evidence="2">
    <location>
        <begin position="2437"/>
        <end position="2456"/>
    </location>
</feature>
<accession>A0A2P9DF14</accession>
<feature type="region of interest" description="Disordered" evidence="1">
    <location>
        <begin position="1960"/>
        <end position="1991"/>
    </location>
</feature>
<feature type="compositionally biased region" description="Basic and acidic residues" evidence="1">
    <location>
        <begin position="2050"/>
        <end position="2059"/>
    </location>
</feature>
<feature type="transmembrane region" description="Helical" evidence="2">
    <location>
        <begin position="2365"/>
        <end position="2386"/>
    </location>
</feature>
<dbReference type="InterPro" id="IPR001680">
    <property type="entry name" value="WD40_rpt"/>
</dbReference>
<dbReference type="VEuPathDB" id="PlasmoDB:PRCDC_1003600"/>
<feature type="transmembrane region" description="Helical" evidence="2">
    <location>
        <begin position="2398"/>
        <end position="2417"/>
    </location>
</feature>
<feature type="compositionally biased region" description="Basic residues" evidence="1">
    <location>
        <begin position="2152"/>
        <end position="2171"/>
    </location>
</feature>
<feature type="region of interest" description="Disordered" evidence="1">
    <location>
        <begin position="1412"/>
        <end position="1470"/>
    </location>
</feature>
<feature type="compositionally biased region" description="Low complexity" evidence="1">
    <location>
        <begin position="133"/>
        <end position="159"/>
    </location>
</feature>
<feature type="compositionally biased region" description="Basic and acidic residues" evidence="1">
    <location>
        <begin position="1422"/>
        <end position="1448"/>
    </location>
</feature>
<dbReference type="SUPFAM" id="SSF50978">
    <property type="entry name" value="WD40 repeat-like"/>
    <property type="match status" value="2"/>
</dbReference>
<feature type="compositionally biased region" description="Low complexity" evidence="1">
    <location>
        <begin position="1975"/>
        <end position="1985"/>
    </location>
</feature>
<dbReference type="PANTHER" id="PTHR22848">
    <property type="entry name" value="WD40 REPEAT PROTEIN"/>
    <property type="match status" value="1"/>
</dbReference>
<dbReference type="Gene3D" id="2.130.10.10">
    <property type="entry name" value="YVTN repeat-like/Quinoprotein amine dehydrogenase"/>
    <property type="match status" value="2"/>
</dbReference>
<feature type="region of interest" description="Disordered" evidence="1">
    <location>
        <begin position="2141"/>
        <end position="2173"/>
    </location>
</feature>
<dbReference type="SMART" id="SM00320">
    <property type="entry name" value="WD40"/>
    <property type="match status" value="3"/>
</dbReference>
<dbReference type="OrthoDB" id="338622at2759"/>
<evidence type="ECO:0000256" key="2">
    <source>
        <dbReference type="SAM" id="Phobius"/>
    </source>
</evidence>
<organism evidence="3 4">
    <name type="scientific">Plasmodium reichenowi</name>
    <dbReference type="NCBI Taxonomy" id="5854"/>
    <lineage>
        <taxon>Eukaryota</taxon>
        <taxon>Sar</taxon>
        <taxon>Alveolata</taxon>
        <taxon>Apicomplexa</taxon>
        <taxon>Aconoidasida</taxon>
        <taxon>Haemosporida</taxon>
        <taxon>Plasmodiidae</taxon>
        <taxon>Plasmodium</taxon>
        <taxon>Plasmodium (Laverania)</taxon>
    </lineage>
</organism>
<dbReference type="Proteomes" id="UP000240500">
    <property type="component" value="Chromosome 10"/>
</dbReference>
<evidence type="ECO:0000313" key="3">
    <source>
        <dbReference type="EMBL" id="SOV79632.1"/>
    </source>
</evidence>
<evidence type="ECO:0000256" key="1">
    <source>
        <dbReference type="SAM" id="MobiDB-lite"/>
    </source>
</evidence>
<name>A0A2P9DF14_PLARE</name>
<evidence type="ECO:0000313" key="4">
    <source>
        <dbReference type="Proteomes" id="UP000240500"/>
    </source>
</evidence>
<keyword evidence="2" id="KW-1133">Transmembrane helix</keyword>
<feature type="compositionally biased region" description="Polar residues" evidence="1">
    <location>
        <begin position="82"/>
        <end position="91"/>
    </location>
</feature>
<dbReference type="InterPro" id="IPR015943">
    <property type="entry name" value="WD40/YVTN_repeat-like_dom_sf"/>
</dbReference>